<evidence type="ECO:0000256" key="2">
    <source>
        <dbReference type="ARBA" id="ARBA00022898"/>
    </source>
</evidence>
<keyword evidence="2" id="KW-0663">Pyridoxal phosphate</keyword>
<comment type="cofactor">
    <cofactor evidence="1">
        <name>pyridoxal 5'-phosphate</name>
        <dbReference type="ChEBI" id="CHEBI:597326"/>
    </cofactor>
</comment>
<dbReference type="Gene3D" id="3.40.50.1100">
    <property type="match status" value="2"/>
</dbReference>
<organism evidence="4 5">
    <name type="scientific">Sphingomonas cremea</name>
    <dbReference type="NCBI Taxonomy" id="2904799"/>
    <lineage>
        <taxon>Bacteria</taxon>
        <taxon>Pseudomonadati</taxon>
        <taxon>Pseudomonadota</taxon>
        <taxon>Alphaproteobacteria</taxon>
        <taxon>Sphingomonadales</taxon>
        <taxon>Sphingomonadaceae</taxon>
        <taxon>Sphingomonas</taxon>
    </lineage>
</organism>
<dbReference type="InterPro" id="IPR036052">
    <property type="entry name" value="TrpB-like_PALP_sf"/>
</dbReference>
<dbReference type="Proteomes" id="UP001139410">
    <property type="component" value="Unassembled WGS sequence"/>
</dbReference>
<comment type="caution">
    <text evidence="4">The sequence shown here is derived from an EMBL/GenBank/DDBJ whole genome shotgun (WGS) entry which is preliminary data.</text>
</comment>
<dbReference type="RefSeq" id="WP_235068473.1">
    <property type="nucleotide sequence ID" value="NZ_JAKFGM010000003.1"/>
</dbReference>
<sequence length="322" mass="33549">MNKSPEPQFPPTPLLDLPEVARIAKVARVFVKDEGQRPLGNFKVLGGMLAGIRALDRANVHNPRLICASDGNHGLAVAAAAKHCGAISRIYLPTGASIERAARIRSEGGEIAWITGTYDDAVNAAAAAAEQGEGILVPDTTSKASDPIVDDVMLGYGRICHELLSQLPEAPTHVFVQAGVGGLAAALAIGLRDYMAEPAHIIVVEPEAAACVSEGLTAGRPVQIEGDLETCAEMLSCGLASAPALEILIKCESRSLLVNELALERSVRTLKECEGPLTTPSGAAGLAGLLHAAGNKDLRNRLDLGSNSKVLLIATERNLSSP</sequence>
<keyword evidence="5" id="KW-1185">Reference proteome</keyword>
<gene>
    <name evidence="4" type="ORF">LVY65_11920</name>
</gene>
<evidence type="ECO:0000313" key="5">
    <source>
        <dbReference type="Proteomes" id="UP001139410"/>
    </source>
</evidence>
<reference evidence="4" key="1">
    <citation type="submission" date="2022-01" db="EMBL/GenBank/DDBJ databases">
        <authorList>
            <person name="Jo J.-H."/>
            <person name="Im W.-T."/>
        </authorList>
    </citation>
    <scope>NUCLEOTIDE SEQUENCE</scope>
    <source>
        <strain evidence="4">G124</strain>
    </source>
</reference>
<evidence type="ECO:0000256" key="1">
    <source>
        <dbReference type="ARBA" id="ARBA00001933"/>
    </source>
</evidence>
<accession>A0A9X1QQS5</accession>
<dbReference type="EMBL" id="JAKFGM010000003">
    <property type="protein sequence ID" value="MCF2515764.1"/>
    <property type="molecule type" value="Genomic_DNA"/>
</dbReference>
<feature type="domain" description="Tryptophan synthase beta chain-like PALP" evidence="3">
    <location>
        <begin position="10"/>
        <end position="315"/>
    </location>
</feature>
<dbReference type="SUPFAM" id="SSF53686">
    <property type="entry name" value="Tryptophan synthase beta subunit-like PLP-dependent enzymes"/>
    <property type="match status" value="1"/>
</dbReference>
<dbReference type="Pfam" id="PF00291">
    <property type="entry name" value="PALP"/>
    <property type="match status" value="1"/>
</dbReference>
<evidence type="ECO:0000313" key="4">
    <source>
        <dbReference type="EMBL" id="MCF2515764.1"/>
    </source>
</evidence>
<dbReference type="PANTHER" id="PTHR42937">
    <property type="match status" value="1"/>
</dbReference>
<dbReference type="PANTHER" id="PTHR42937:SF1">
    <property type="entry name" value="DIAMINOPROPIONATE AMMONIA-LYASE"/>
    <property type="match status" value="1"/>
</dbReference>
<dbReference type="InterPro" id="IPR001926">
    <property type="entry name" value="TrpB-like_PALP"/>
</dbReference>
<proteinExistence type="predicted"/>
<name>A0A9X1QQS5_9SPHN</name>
<evidence type="ECO:0000259" key="3">
    <source>
        <dbReference type="Pfam" id="PF00291"/>
    </source>
</evidence>
<dbReference type="AlphaFoldDB" id="A0A9X1QQS5"/>
<protein>
    <submittedName>
        <fullName evidence="4">Pyridoxal-phosphate dependent enzyme</fullName>
    </submittedName>
</protein>